<sequence>MNTEDEQNVTEVEGMGEIDPPRSAVTHLNVFPTRQQHLSLSPALEPSDSPVPECKHLLHPKIPDGLTVTPATMTPMAIYIVIWKHMEDVVLLLLFVTFSVASSPLISQPLRCCPPLSTPALLTPPLPSSPSPLLSLLFYPSLSYLPTPLPLLP</sequence>
<accession>A0AAE1KY50</accession>
<comment type="caution">
    <text evidence="1">The sequence shown here is derived from an EMBL/GenBank/DDBJ whole genome shotgun (WGS) entry which is preliminary data.</text>
</comment>
<proteinExistence type="predicted"/>
<name>A0AAE1KY50_PETCI</name>
<dbReference type="Proteomes" id="UP001286313">
    <property type="component" value="Unassembled WGS sequence"/>
</dbReference>
<gene>
    <name evidence="1" type="ORF">Pcinc_007842</name>
</gene>
<protein>
    <submittedName>
        <fullName evidence="1">Uncharacterized protein</fullName>
    </submittedName>
</protein>
<organism evidence="1 2">
    <name type="scientific">Petrolisthes cinctipes</name>
    <name type="common">Flat porcelain crab</name>
    <dbReference type="NCBI Taxonomy" id="88211"/>
    <lineage>
        <taxon>Eukaryota</taxon>
        <taxon>Metazoa</taxon>
        <taxon>Ecdysozoa</taxon>
        <taxon>Arthropoda</taxon>
        <taxon>Crustacea</taxon>
        <taxon>Multicrustacea</taxon>
        <taxon>Malacostraca</taxon>
        <taxon>Eumalacostraca</taxon>
        <taxon>Eucarida</taxon>
        <taxon>Decapoda</taxon>
        <taxon>Pleocyemata</taxon>
        <taxon>Anomura</taxon>
        <taxon>Galatheoidea</taxon>
        <taxon>Porcellanidae</taxon>
        <taxon>Petrolisthes</taxon>
    </lineage>
</organism>
<keyword evidence="2" id="KW-1185">Reference proteome</keyword>
<dbReference type="EMBL" id="JAWQEG010000588">
    <property type="protein sequence ID" value="KAK3888052.1"/>
    <property type="molecule type" value="Genomic_DNA"/>
</dbReference>
<dbReference type="AlphaFoldDB" id="A0AAE1KY50"/>
<evidence type="ECO:0000313" key="2">
    <source>
        <dbReference type="Proteomes" id="UP001286313"/>
    </source>
</evidence>
<evidence type="ECO:0000313" key="1">
    <source>
        <dbReference type="EMBL" id="KAK3888052.1"/>
    </source>
</evidence>
<reference evidence="1" key="1">
    <citation type="submission" date="2023-10" db="EMBL/GenBank/DDBJ databases">
        <title>Genome assemblies of two species of porcelain crab, Petrolisthes cinctipes and Petrolisthes manimaculis (Anomura: Porcellanidae).</title>
        <authorList>
            <person name="Angst P."/>
        </authorList>
    </citation>
    <scope>NUCLEOTIDE SEQUENCE</scope>
    <source>
        <strain evidence="1">PB745_01</strain>
        <tissue evidence="1">Gill</tissue>
    </source>
</reference>